<dbReference type="Proteomes" id="UP000474104">
    <property type="component" value="Unassembled WGS sequence"/>
</dbReference>
<sequence>MTPLEETRWYPAYEVRGEGIFIEFEQSDIDKWIRDNPAVIERAKRISDNYSTSFIGKNHPRTITPKFIMLHTLSHLLISQLSFECGYSIASLSERLYCSEESDGKTMAGIFIYTASGDSEGTLGGLVRQGRPDAFPQILKKAISHAQTCSNDPVCIMSKGQGRDSLNLAACHACGLLPETCCEERNAFLDRGLVIGTYDNKEIGFWRDML</sequence>
<reference evidence="2 3" key="1">
    <citation type="submission" date="2019-07" db="EMBL/GenBank/DDBJ databases">
        <title>Draft genome sequences of 15 bacterial species constituting the stable defined intestinal microbiota of the GM15 gnotobiotic mouse model.</title>
        <authorList>
            <person name="Elie C."/>
            <person name="Mathieu A."/>
            <person name="Saliou A."/>
            <person name="Darnaud M."/>
            <person name="Leulier F."/>
            <person name="Tamellini A."/>
        </authorList>
    </citation>
    <scope>NUCLEOTIDE SEQUENCE [LARGE SCALE GENOMIC DNA]</scope>
    <source>
        <strain evidence="3">ASF 502</strain>
    </source>
</reference>
<name>A0A9X5CCB9_9FIRM</name>
<comment type="caution">
    <text evidence="2">The sequence shown here is derived from an EMBL/GenBank/DDBJ whole genome shotgun (WGS) entry which is preliminary data.</text>
</comment>
<evidence type="ECO:0000259" key="1">
    <source>
        <dbReference type="Pfam" id="PF09369"/>
    </source>
</evidence>
<dbReference type="EMBL" id="VIRB01000150">
    <property type="protein sequence ID" value="NDO72059.1"/>
    <property type="molecule type" value="Genomic_DNA"/>
</dbReference>
<dbReference type="OrthoDB" id="9134227at2"/>
<dbReference type="NCBIfam" id="NF038324">
    <property type="entry name" value="DrmB_fam"/>
    <property type="match status" value="1"/>
</dbReference>
<feature type="domain" description="MrfA-like Zn-binding" evidence="1">
    <location>
        <begin position="73"/>
        <end position="174"/>
    </location>
</feature>
<gene>
    <name evidence="2" type="ORF">FMM80_26795</name>
</gene>
<evidence type="ECO:0000313" key="3">
    <source>
        <dbReference type="Proteomes" id="UP000474104"/>
    </source>
</evidence>
<evidence type="ECO:0000313" key="2">
    <source>
        <dbReference type="EMBL" id="NDO72059.1"/>
    </source>
</evidence>
<organism evidence="2 3">
    <name type="scientific">Schaedlerella arabinosiphila</name>
    <dbReference type="NCBI Taxonomy" id="2044587"/>
    <lineage>
        <taxon>Bacteria</taxon>
        <taxon>Bacillati</taxon>
        <taxon>Bacillota</taxon>
        <taxon>Clostridia</taxon>
        <taxon>Lachnospirales</taxon>
        <taxon>Lachnospiraceae</taxon>
        <taxon>Schaedlerella</taxon>
    </lineage>
</organism>
<dbReference type="InterPro" id="IPR018973">
    <property type="entry name" value="MZB"/>
</dbReference>
<dbReference type="AlphaFoldDB" id="A0A9X5CCB9"/>
<dbReference type="RefSeq" id="WP_083909984.1">
    <property type="nucleotide sequence ID" value="NZ_VIRB01000150.1"/>
</dbReference>
<proteinExistence type="predicted"/>
<protein>
    <submittedName>
        <fullName evidence="2">DUF1998 domain-containing protein</fullName>
    </submittedName>
</protein>
<dbReference type="InterPro" id="IPR047721">
    <property type="entry name" value="DrmB"/>
</dbReference>
<accession>A0A9X5CCB9</accession>
<dbReference type="Pfam" id="PF09369">
    <property type="entry name" value="MZB"/>
    <property type="match status" value="1"/>
</dbReference>